<keyword evidence="13 14" id="KW-0456">Lyase</keyword>
<dbReference type="RefSeq" id="WP_096461142.1">
    <property type="nucleotide sequence ID" value="NZ_AP014936.1"/>
</dbReference>
<dbReference type="GO" id="GO:0008686">
    <property type="term" value="F:3,4-dihydroxy-2-butanone-4-phosphate synthase activity"/>
    <property type="evidence" value="ECO:0007669"/>
    <property type="project" value="UniProtKB-UniRule"/>
</dbReference>
<evidence type="ECO:0000256" key="10">
    <source>
        <dbReference type="ARBA" id="ARBA00022723"/>
    </source>
</evidence>
<comment type="pathway">
    <text evidence="4 14">Cofactor biosynthesis; riboflavin biosynthesis; 2-hydroxy-3-oxobutyl phosphate from D-ribulose 5-phosphate: step 1/1.</text>
</comment>
<evidence type="ECO:0000256" key="14">
    <source>
        <dbReference type="HAMAP-Rule" id="MF_00180"/>
    </source>
</evidence>
<dbReference type="SUPFAM" id="SSF55821">
    <property type="entry name" value="YrdC/RibB"/>
    <property type="match status" value="1"/>
</dbReference>
<dbReference type="FunFam" id="3.90.870.10:FF:000001">
    <property type="entry name" value="Riboflavin biosynthesis protein RibBA"/>
    <property type="match status" value="1"/>
</dbReference>
<dbReference type="PIRSF" id="PIRSF001259">
    <property type="entry name" value="RibA"/>
    <property type="match status" value="1"/>
</dbReference>
<feature type="binding site" evidence="14">
    <location>
        <position position="143"/>
    </location>
    <ligand>
        <name>Mg(2+)</name>
        <dbReference type="ChEBI" id="CHEBI:18420"/>
        <label>2</label>
    </ligand>
</feature>
<dbReference type="InterPro" id="IPR032677">
    <property type="entry name" value="GTP_cyclohydro_II"/>
</dbReference>
<dbReference type="UniPathway" id="UPA00275">
    <property type="reaction ID" value="UER00399"/>
</dbReference>
<keyword evidence="12 14" id="KW-0464">Manganese</keyword>
<feature type="binding site" evidence="14">
    <location>
        <position position="28"/>
    </location>
    <ligand>
        <name>Mg(2+)</name>
        <dbReference type="ChEBI" id="CHEBI:18420"/>
        <label>2</label>
    </ligand>
</feature>
<dbReference type="KEGG" id="sva:SVA_2104"/>
<keyword evidence="17" id="KW-1185">Reference proteome</keyword>
<evidence type="ECO:0000259" key="15">
    <source>
        <dbReference type="Pfam" id="PF00925"/>
    </source>
</evidence>
<dbReference type="GO" id="GO:0003935">
    <property type="term" value="F:GTP cyclohydrolase II activity"/>
    <property type="evidence" value="ECO:0007669"/>
    <property type="project" value="TreeGrafter"/>
</dbReference>
<dbReference type="Gene3D" id="3.40.50.10990">
    <property type="entry name" value="GTP cyclohydrolase II"/>
    <property type="match status" value="1"/>
</dbReference>
<feature type="binding site" evidence="14">
    <location>
        <begin position="140"/>
        <end position="144"/>
    </location>
    <ligand>
        <name>D-ribulose 5-phosphate</name>
        <dbReference type="ChEBI" id="CHEBI:58121"/>
    </ligand>
</feature>
<keyword evidence="10 14" id="KW-0479">Metal-binding</keyword>
<dbReference type="HAMAP" id="MF_00180">
    <property type="entry name" value="RibB"/>
    <property type="match status" value="1"/>
</dbReference>
<keyword evidence="9 14" id="KW-0686">Riboflavin biosynthesis</keyword>
<dbReference type="NCBIfam" id="NF010626">
    <property type="entry name" value="PRK14019.1"/>
    <property type="match status" value="1"/>
</dbReference>
<dbReference type="InterPro" id="IPR036144">
    <property type="entry name" value="RibA-like_sf"/>
</dbReference>
<comment type="catalytic activity">
    <reaction evidence="1 14">
        <text>D-ribulose 5-phosphate = (2S)-2-hydroxy-3-oxobutyl phosphate + formate + H(+)</text>
        <dbReference type="Rhea" id="RHEA:18457"/>
        <dbReference type="ChEBI" id="CHEBI:15378"/>
        <dbReference type="ChEBI" id="CHEBI:15740"/>
        <dbReference type="ChEBI" id="CHEBI:58121"/>
        <dbReference type="ChEBI" id="CHEBI:58830"/>
        <dbReference type="EC" id="4.1.99.12"/>
    </reaction>
</comment>
<comment type="cofactor">
    <cofactor evidence="14">
        <name>Mg(2+)</name>
        <dbReference type="ChEBI" id="CHEBI:18420"/>
    </cofactor>
    <cofactor evidence="14">
        <name>Mn(2+)</name>
        <dbReference type="ChEBI" id="CHEBI:29035"/>
    </cofactor>
    <text evidence="14">Binds 2 divalent metal cations per subunit. Magnesium or manganese.</text>
</comment>
<dbReference type="GO" id="GO:0005829">
    <property type="term" value="C:cytosol"/>
    <property type="evidence" value="ECO:0007669"/>
    <property type="project" value="TreeGrafter"/>
</dbReference>
<dbReference type="Pfam" id="PF00925">
    <property type="entry name" value="GTP_cyclohydro2"/>
    <property type="match status" value="1"/>
</dbReference>
<dbReference type="InterPro" id="IPR017945">
    <property type="entry name" value="DHBP_synth_RibB-like_a/b_dom"/>
</dbReference>
<dbReference type="GO" id="GO:0009231">
    <property type="term" value="P:riboflavin biosynthetic process"/>
    <property type="evidence" value="ECO:0007669"/>
    <property type="project" value="UniProtKB-UniRule"/>
</dbReference>
<evidence type="ECO:0000256" key="1">
    <source>
        <dbReference type="ARBA" id="ARBA00000141"/>
    </source>
</evidence>
<feature type="site" description="Essential for catalytic activity" evidence="14">
    <location>
        <position position="126"/>
    </location>
</feature>
<dbReference type="EMBL" id="AP014936">
    <property type="protein sequence ID" value="BAU48656.1"/>
    <property type="molecule type" value="Genomic_DNA"/>
</dbReference>
<name>A0A1B4V548_9GAMM</name>
<dbReference type="PANTHER" id="PTHR21327:SF34">
    <property type="entry name" value="3,4-DIHYDROXY-2-BUTANONE 4-PHOSPHATE SYNTHASE"/>
    <property type="match status" value="1"/>
</dbReference>
<dbReference type="PANTHER" id="PTHR21327">
    <property type="entry name" value="GTP CYCLOHYDROLASE II-RELATED"/>
    <property type="match status" value="1"/>
</dbReference>
<dbReference type="GO" id="GO:0030145">
    <property type="term" value="F:manganese ion binding"/>
    <property type="evidence" value="ECO:0007669"/>
    <property type="project" value="UniProtKB-UniRule"/>
</dbReference>
<comment type="similarity">
    <text evidence="6">In the C-terminal section; belongs to the GTP cyclohydrolase II family.</text>
</comment>
<evidence type="ECO:0000256" key="3">
    <source>
        <dbReference type="ARBA" id="ARBA00002284"/>
    </source>
</evidence>
<evidence type="ECO:0000256" key="8">
    <source>
        <dbReference type="ARBA" id="ARBA00018836"/>
    </source>
</evidence>
<feature type="site" description="Essential for catalytic activity" evidence="14">
    <location>
        <position position="164"/>
    </location>
</feature>
<dbReference type="AlphaFoldDB" id="A0A1B4V548"/>
<evidence type="ECO:0000256" key="2">
    <source>
        <dbReference type="ARBA" id="ARBA00001936"/>
    </source>
</evidence>
<evidence type="ECO:0000256" key="13">
    <source>
        <dbReference type="ARBA" id="ARBA00023239"/>
    </source>
</evidence>
<proteinExistence type="inferred from homology"/>
<feature type="binding site" evidence="14">
    <location>
        <position position="32"/>
    </location>
    <ligand>
        <name>D-ribulose 5-phosphate</name>
        <dbReference type="ChEBI" id="CHEBI:58121"/>
    </ligand>
</feature>
<evidence type="ECO:0000256" key="4">
    <source>
        <dbReference type="ARBA" id="ARBA00004904"/>
    </source>
</evidence>
<protein>
    <recommendedName>
        <fullName evidence="8 14">3,4-dihydroxy-2-butanone 4-phosphate synthase</fullName>
        <shortName evidence="14">DHBP synthase</shortName>
        <ecNumber evidence="7 14">4.1.99.12</ecNumber>
    </recommendedName>
</protein>
<dbReference type="SUPFAM" id="SSF142695">
    <property type="entry name" value="RibA-like"/>
    <property type="match status" value="1"/>
</dbReference>
<evidence type="ECO:0000256" key="7">
    <source>
        <dbReference type="ARBA" id="ARBA00012153"/>
    </source>
</evidence>
<dbReference type="OrthoDB" id="9793111at2"/>
<dbReference type="Gene3D" id="3.90.870.10">
    <property type="entry name" value="DHBP synthase"/>
    <property type="match status" value="1"/>
</dbReference>
<comment type="cofactor">
    <cofactor evidence="2">
        <name>Mn(2+)</name>
        <dbReference type="ChEBI" id="CHEBI:29035"/>
    </cofactor>
</comment>
<comment type="subunit">
    <text evidence="14">Homodimer.</text>
</comment>
<evidence type="ECO:0000313" key="16">
    <source>
        <dbReference type="EMBL" id="BAU48656.1"/>
    </source>
</evidence>
<comment type="similarity">
    <text evidence="14">Belongs to the DHBP synthase family.</text>
</comment>
<sequence length="388" mass="42442">MAISPISEIIDELRQGRMVVLMDDEDRENEGDLLMAAEHVRPEDVNFMAKHGRGLVCLTLTQEHCRQLQLPLMVSDTHARRSTNFTVSIEAARGVTTGISAADRATTIRAAIRPDAKPGDIVTPGHVFPLMAQRGGVLARAGHTEAGVDLPRLAGLVPASVICEIMNEDGTMARLPQLETFAREHGLKIGTIADLIRYRMENESTVQRMAEAVLPTEFGEFRAIAYHDDIGDQVHLALVRGEIARDRPVLVRVHMQESLLDLVTAVHRTGATWSLRTALARVAREGAGIVVILQQPEPASELIGRIRRLQRRGDALESPVAAGREEMRTYGLGSQILAELGVGKMRVIGHAMKAPALSGFGLEIIEYVEEPGSAVVEDFSSRESRRAK</sequence>
<dbReference type="GO" id="GO:0000287">
    <property type="term" value="F:magnesium ion binding"/>
    <property type="evidence" value="ECO:0007669"/>
    <property type="project" value="UniProtKB-UniRule"/>
</dbReference>
<evidence type="ECO:0000313" key="17">
    <source>
        <dbReference type="Proteomes" id="UP000218899"/>
    </source>
</evidence>
<feature type="domain" description="GTP cyclohydrolase II" evidence="15">
    <location>
        <begin position="208"/>
        <end position="368"/>
    </location>
</feature>
<gene>
    <name evidence="14" type="primary">ribB</name>
    <name evidence="16" type="ORF">SVA_2104</name>
</gene>
<evidence type="ECO:0000256" key="12">
    <source>
        <dbReference type="ARBA" id="ARBA00023211"/>
    </source>
</evidence>
<evidence type="ECO:0000256" key="11">
    <source>
        <dbReference type="ARBA" id="ARBA00022842"/>
    </source>
</evidence>
<evidence type="ECO:0000256" key="5">
    <source>
        <dbReference type="ARBA" id="ARBA00005520"/>
    </source>
</evidence>
<feature type="binding site" evidence="14">
    <location>
        <begin position="27"/>
        <end position="28"/>
    </location>
    <ligand>
        <name>D-ribulose 5-phosphate</name>
        <dbReference type="ChEBI" id="CHEBI:58121"/>
    </ligand>
</feature>
<evidence type="ECO:0000256" key="9">
    <source>
        <dbReference type="ARBA" id="ARBA00022619"/>
    </source>
</evidence>
<dbReference type="InterPro" id="IPR000422">
    <property type="entry name" value="DHBP_synthase_RibB"/>
</dbReference>
<dbReference type="EC" id="4.1.99.12" evidence="7 14"/>
<dbReference type="Proteomes" id="UP000218899">
    <property type="component" value="Chromosome"/>
</dbReference>
<keyword evidence="11 14" id="KW-0460">Magnesium</keyword>
<organism evidence="16 17">
    <name type="scientific">Sulfurifustis variabilis</name>
    <dbReference type="NCBI Taxonomy" id="1675686"/>
    <lineage>
        <taxon>Bacteria</taxon>
        <taxon>Pseudomonadati</taxon>
        <taxon>Pseudomonadota</taxon>
        <taxon>Gammaproteobacteria</taxon>
        <taxon>Acidiferrobacterales</taxon>
        <taxon>Acidiferrobacteraceae</taxon>
        <taxon>Sulfurifustis</taxon>
    </lineage>
</organism>
<evidence type="ECO:0000256" key="6">
    <source>
        <dbReference type="ARBA" id="ARBA00008976"/>
    </source>
</evidence>
<feature type="binding site" evidence="14">
    <location>
        <position position="28"/>
    </location>
    <ligand>
        <name>Mg(2+)</name>
        <dbReference type="ChEBI" id="CHEBI:18420"/>
        <label>1</label>
    </ligand>
</feature>
<comment type="function">
    <text evidence="3 14">Catalyzes the conversion of D-ribulose 5-phosphate to formate and 3,4-dihydroxy-2-butanone 4-phosphate.</text>
</comment>
<dbReference type="NCBIfam" id="TIGR00506">
    <property type="entry name" value="ribB"/>
    <property type="match status" value="1"/>
</dbReference>
<reference evidence="16 17" key="1">
    <citation type="submission" date="2015-08" db="EMBL/GenBank/DDBJ databases">
        <title>Complete genome sequence of Sulfurifustis variabilis.</title>
        <authorList>
            <person name="Miura A."/>
            <person name="Kojima H."/>
            <person name="Fukui M."/>
        </authorList>
    </citation>
    <scope>NUCLEOTIDE SEQUENCE [LARGE SCALE GENOMIC DNA]</scope>
    <source>
        <strain evidence="17">skN76</strain>
    </source>
</reference>
<comment type="similarity">
    <text evidence="5">In the N-terminal section; belongs to the DHBP synthase family.</text>
</comment>
<accession>A0A1B4V548</accession>
<dbReference type="Pfam" id="PF00926">
    <property type="entry name" value="DHBP_synthase"/>
    <property type="match status" value="1"/>
</dbReference>